<protein>
    <recommendedName>
        <fullName evidence="3">Wall-associated receptor kinase galacturonan-binding domain-containing protein</fullName>
    </recommendedName>
</protein>
<gene>
    <name evidence="1" type="ORF">R3P38DRAFT_2788589</name>
</gene>
<evidence type="ECO:0000313" key="2">
    <source>
        <dbReference type="Proteomes" id="UP001362999"/>
    </source>
</evidence>
<evidence type="ECO:0000313" key="1">
    <source>
        <dbReference type="EMBL" id="KAK7013210.1"/>
    </source>
</evidence>
<proteinExistence type="predicted"/>
<evidence type="ECO:0008006" key="3">
    <source>
        <dbReference type="Google" id="ProtNLM"/>
    </source>
</evidence>
<name>A0AAW0AJ63_9AGAR</name>
<dbReference type="AlphaFoldDB" id="A0AAW0AJ63"/>
<accession>A0AAW0AJ63</accession>
<comment type="caution">
    <text evidence="1">The sequence shown here is derived from an EMBL/GenBank/DDBJ whole genome shotgun (WGS) entry which is preliminary data.</text>
</comment>
<keyword evidence="2" id="KW-1185">Reference proteome</keyword>
<dbReference type="PROSITE" id="PS51257">
    <property type="entry name" value="PROKAR_LIPOPROTEIN"/>
    <property type="match status" value="1"/>
</dbReference>
<organism evidence="1 2">
    <name type="scientific">Favolaschia claudopus</name>
    <dbReference type="NCBI Taxonomy" id="2862362"/>
    <lineage>
        <taxon>Eukaryota</taxon>
        <taxon>Fungi</taxon>
        <taxon>Dikarya</taxon>
        <taxon>Basidiomycota</taxon>
        <taxon>Agaricomycotina</taxon>
        <taxon>Agaricomycetes</taxon>
        <taxon>Agaricomycetidae</taxon>
        <taxon>Agaricales</taxon>
        <taxon>Marasmiineae</taxon>
        <taxon>Mycenaceae</taxon>
        <taxon>Favolaschia</taxon>
    </lineage>
</organism>
<reference evidence="1 2" key="1">
    <citation type="journal article" date="2024" name="J Genomics">
        <title>Draft genome sequencing and assembly of Favolaschia claudopus CIRM-BRFM 2984 isolated from oak limbs.</title>
        <authorList>
            <person name="Navarro D."/>
            <person name="Drula E."/>
            <person name="Chaduli D."/>
            <person name="Cazenave R."/>
            <person name="Ahrendt S."/>
            <person name="Wang J."/>
            <person name="Lipzen A."/>
            <person name="Daum C."/>
            <person name="Barry K."/>
            <person name="Grigoriev I.V."/>
            <person name="Favel A."/>
            <person name="Rosso M.N."/>
            <person name="Martin F."/>
        </authorList>
    </citation>
    <scope>NUCLEOTIDE SEQUENCE [LARGE SCALE GENOMIC DNA]</scope>
    <source>
        <strain evidence="1 2">CIRM-BRFM 2984</strain>
    </source>
</reference>
<dbReference type="Proteomes" id="UP001362999">
    <property type="component" value="Unassembled WGS sequence"/>
</dbReference>
<dbReference type="EMBL" id="JAWWNJ010000060">
    <property type="protein sequence ID" value="KAK7013210.1"/>
    <property type="molecule type" value="Genomic_DNA"/>
</dbReference>
<sequence length="200" mass="22334">MATYGKCLPLPLPAAATLNGTIVQSCCSRDRTLPKIPIMSNIPGQYLSYHGCDYQVSCSRNAGSFIFSNRNGLAIFLVELSNYKREERKKKKKKNLKLSGSVCTGGESNPFPPSYDHFHILRINTAHVSVQHRIERVVGMGNLVLLERGGGNEAGKFDVELDYSHRRKEKWGEKHAELNICTGGESNPFPPWENASFYSK</sequence>